<dbReference type="InterPro" id="IPR036388">
    <property type="entry name" value="WH-like_DNA-bd_sf"/>
</dbReference>
<dbReference type="CDD" id="cd06170">
    <property type="entry name" value="LuxR_C_like"/>
    <property type="match status" value="1"/>
</dbReference>
<proteinExistence type="predicted"/>
<dbReference type="InterPro" id="IPR041617">
    <property type="entry name" value="TPR_MalT"/>
</dbReference>
<dbReference type="PROSITE" id="PS50043">
    <property type="entry name" value="HTH_LUXR_2"/>
    <property type="match status" value="1"/>
</dbReference>
<accession>A0A1H2XEE0</accession>
<sequence>MLTRAIRDSLPVAPKAPALPRLPPLHLPRTRLTQPLLASECRLRLLCAPAGFGKSVLLNECARQLPRDARLVWLDLAGRALSPAALLERLSTALADEAAEGPVLEALLDLLQRQAQPLWLVLDDYPREDAAELDACLDQVFERGPASLCWWISSRRRPAWNLPRLQLQGDLLMLGAQALALTRDELQCLLDLQAPTLGAQSLERLHDVSEGWLAGVRLLLLDADEQALEQRLVNGTPLLRDYIVQDVLADLNDELREALFALTLLPRFCAELCEHVLDGGAERLATLRQRQLFIRGLDSCGDWFRLWRPLALVLRRLPSPLPPNSVHVRACQWFASHGDIREAVEQALLAGQMEVAANYLQRFGQEQLLIGQNVSLFLQWRNELPHTLFSSTSRLIALQAWALMICARLDEVETCLADLAHFLPQPDARRQRELLAHWQAISGALARQRGQPQARQWCLEALAELPERAWSQRVLCYQILSQQALAEGHLDEGEHYGDEGIKLARLHASVLYEGLLTVDRVHLLEMRGETDRALELLEQALDALGDTPTGPVPARLWLLRGHLLAIQGLSRQAREAFQVGLDAALGSGDAYTFFGYLGLAELAAYTDQHAEAFRWLAEAERLMQWRHVPAIRYRCVLQLGFGVLWLQQGEVGKARAALEPVLQHYRDNGLLAPPGAYDVVIRVRRQLALCELLDGSPQRAVDDLSALLEECLQNDLQNLACECRCSLAEALLAAGQANAAEEELRRALGMAARQRLARPLLALQQRQAHWLDRLLPGASAQPLHERLLNPLEREAQVQPVADGALLSQRELTVLKLIAQGCSNQDIAQQLYISLHTVKTHARRINVKLGVRRRTQAVATAKALGLMG</sequence>
<dbReference type="OrthoDB" id="1123107at2"/>
<dbReference type="SUPFAM" id="SSF48452">
    <property type="entry name" value="TPR-like"/>
    <property type="match status" value="2"/>
</dbReference>
<dbReference type="GO" id="GO:0003677">
    <property type="term" value="F:DNA binding"/>
    <property type="evidence" value="ECO:0007669"/>
    <property type="project" value="UniProtKB-KW"/>
</dbReference>
<dbReference type="STRING" id="1007099.SAMN05216287_1871"/>
<gene>
    <name evidence="5" type="ORF">SAMN05216287_1871</name>
</gene>
<organism evidence="5 6">
    <name type="scientific">Pseudomonas kuykendallii</name>
    <dbReference type="NCBI Taxonomy" id="1007099"/>
    <lineage>
        <taxon>Bacteria</taxon>
        <taxon>Pseudomonadati</taxon>
        <taxon>Pseudomonadota</taxon>
        <taxon>Gammaproteobacteria</taxon>
        <taxon>Pseudomonadales</taxon>
        <taxon>Pseudomonadaceae</taxon>
        <taxon>Pseudomonas</taxon>
    </lineage>
</organism>
<dbReference type="Proteomes" id="UP000243778">
    <property type="component" value="Unassembled WGS sequence"/>
</dbReference>
<keyword evidence="3" id="KW-0804">Transcription</keyword>
<dbReference type="InterPro" id="IPR016032">
    <property type="entry name" value="Sig_transdc_resp-reg_C-effctor"/>
</dbReference>
<protein>
    <submittedName>
        <fullName evidence="5">ATP-, maltotriose-and DNA-dependent transcriptional regulator MalT</fullName>
    </submittedName>
</protein>
<dbReference type="SUPFAM" id="SSF46894">
    <property type="entry name" value="C-terminal effector domain of the bipartite response regulators"/>
    <property type="match status" value="1"/>
</dbReference>
<dbReference type="Pfam" id="PF00196">
    <property type="entry name" value="GerE"/>
    <property type="match status" value="1"/>
</dbReference>
<dbReference type="SMART" id="SM00421">
    <property type="entry name" value="HTH_LUXR"/>
    <property type="match status" value="1"/>
</dbReference>
<dbReference type="Pfam" id="PF17874">
    <property type="entry name" value="TPR_MalT"/>
    <property type="match status" value="1"/>
</dbReference>
<evidence type="ECO:0000256" key="3">
    <source>
        <dbReference type="ARBA" id="ARBA00023163"/>
    </source>
</evidence>
<dbReference type="InterPro" id="IPR011990">
    <property type="entry name" value="TPR-like_helical_dom_sf"/>
</dbReference>
<dbReference type="PANTHER" id="PTHR44688">
    <property type="entry name" value="DNA-BINDING TRANSCRIPTIONAL ACTIVATOR DEVR_DOSR"/>
    <property type="match status" value="1"/>
</dbReference>
<dbReference type="SUPFAM" id="SSF52540">
    <property type="entry name" value="P-loop containing nucleoside triphosphate hydrolases"/>
    <property type="match status" value="1"/>
</dbReference>
<dbReference type="InterPro" id="IPR027417">
    <property type="entry name" value="P-loop_NTPase"/>
</dbReference>
<dbReference type="Pfam" id="PF25873">
    <property type="entry name" value="WHD_MalT"/>
    <property type="match status" value="1"/>
</dbReference>
<keyword evidence="1" id="KW-0805">Transcription regulation</keyword>
<dbReference type="AlphaFoldDB" id="A0A1H2XEE0"/>
<dbReference type="PRINTS" id="PR00038">
    <property type="entry name" value="HTHLUXR"/>
</dbReference>
<name>A0A1H2XEE0_9PSED</name>
<evidence type="ECO:0000259" key="4">
    <source>
        <dbReference type="PROSITE" id="PS50043"/>
    </source>
</evidence>
<evidence type="ECO:0000313" key="6">
    <source>
        <dbReference type="Proteomes" id="UP000243778"/>
    </source>
</evidence>
<dbReference type="Gene3D" id="1.10.10.10">
    <property type="entry name" value="Winged helix-like DNA-binding domain superfamily/Winged helix DNA-binding domain"/>
    <property type="match status" value="1"/>
</dbReference>
<keyword evidence="2" id="KW-0238">DNA-binding</keyword>
<dbReference type="GO" id="GO:0006355">
    <property type="term" value="P:regulation of DNA-templated transcription"/>
    <property type="evidence" value="ECO:0007669"/>
    <property type="project" value="InterPro"/>
</dbReference>
<dbReference type="Gene3D" id="1.25.40.10">
    <property type="entry name" value="Tetratricopeptide repeat domain"/>
    <property type="match status" value="2"/>
</dbReference>
<evidence type="ECO:0000313" key="5">
    <source>
        <dbReference type="EMBL" id="SDW91126.1"/>
    </source>
</evidence>
<dbReference type="PROSITE" id="PS00622">
    <property type="entry name" value="HTH_LUXR_1"/>
    <property type="match status" value="1"/>
</dbReference>
<evidence type="ECO:0000256" key="2">
    <source>
        <dbReference type="ARBA" id="ARBA00023125"/>
    </source>
</evidence>
<dbReference type="RefSeq" id="WP_090226941.1">
    <property type="nucleotide sequence ID" value="NZ_FNNU01000002.1"/>
</dbReference>
<dbReference type="PANTHER" id="PTHR44688:SF16">
    <property type="entry name" value="DNA-BINDING TRANSCRIPTIONAL ACTIVATOR DEVR_DOSR"/>
    <property type="match status" value="1"/>
</dbReference>
<evidence type="ECO:0000256" key="1">
    <source>
        <dbReference type="ARBA" id="ARBA00023015"/>
    </source>
</evidence>
<dbReference type="InterPro" id="IPR059106">
    <property type="entry name" value="WHD_MalT"/>
</dbReference>
<dbReference type="InterPro" id="IPR000792">
    <property type="entry name" value="Tscrpt_reg_LuxR_C"/>
</dbReference>
<keyword evidence="6" id="KW-1185">Reference proteome</keyword>
<feature type="domain" description="HTH luxR-type" evidence="4">
    <location>
        <begin position="799"/>
        <end position="864"/>
    </location>
</feature>
<dbReference type="EMBL" id="FNNU01000002">
    <property type="protein sequence ID" value="SDW91126.1"/>
    <property type="molecule type" value="Genomic_DNA"/>
</dbReference>
<reference evidence="6" key="1">
    <citation type="submission" date="2016-10" db="EMBL/GenBank/DDBJ databases">
        <authorList>
            <person name="Varghese N."/>
            <person name="Submissions S."/>
        </authorList>
    </citation>
    <scope>NUCLEOTIDE SEQUENCE [LARGE SCALE GENOMIC DNA]</scope>
    <source>
        <strain evidence="6">NRRL B-59562</strain>
    </source>
</reference>